<evidence type="ECO:0000256" key="4">
    <source>
        <dbReference type="ARBA" id="ARBA00022801"/>
    </source>
</evidence>
<keyword evidence="3" id="KW-0479">Metal-binding</keyword>
<dbReference type="AlphaFoldDB" id="A0A2Z3YLK9"/>
<proteinExistence type="predicted"/>
<name>A0A2Z3YLK9_9CORY</name>
<dbReference type="GO" id="GO:0004519">
    <property type="term" value="F:endonuclease activity"/>
    <property type="evidence" value="ECO:0007669"/>
    <property type="project" value="UniProtKB-KW"/>
</dbReference>
<dbReference type="GO" id="GO:0016787">
    <property type="term" value="F:hydrolase activity"/>
    <property type="evidence" value="ECO:0007669"/>
    <property type="project" value="UniProtKB-KW"/>
</dbReference>
<evidence type="ECO:0000313" key="7">
    <source>
        <dbReference type="EMBL" id="AWT24985.1"/>
    </source>
</evidence>
<accession>A0A2Z3YLK9</accession>
<reference evidence="8" key="1">
    <citation type="submission" date="2017-11" db="EMBL/GenBank/DDBJ databases">
        <title>Otitis media/interna in a cat caused by the recently described species Corynebacterium provencense.</title>
        <authorList>
            <person name="Kittl S."/>
            <person name="Brodard I."/>
            <person name="Rychener L."/>
            <person name="Jores J."/>
            <person name="Roosje P."/>
            <person name="Gobeli Brawand S."/>
        </authorList>
    </citation>
    <scope>NUCLEOTIDE SEQUENCE [LARGE SCALE GENOMIC DNA]</scope>
    <source>
        <strain evidence="8">17KM38</strain>
    </source>
</reference>
<dbReference type="GO" id="GO:0046872">
    <property type="term" value="F:metal ion binding"/>
    <property type="evidence" value="ECO:0007669"/>
    <property type="project" value="UniProtKB-KW"/>
</dbReference>
<keyword evidence="4 7" id="KW-0378">Hydrolase</keyword>
<dbReference type="EC" id="3.1.-.-" evidence="7"/>
<organism evidence="7 8">
    <name type="scientific">Corynebacterium provencense</name>
    <dbReference type="NCBI Taxonomy" id="1737425"/>
    <lineage>
        <taxon>Bacteria</taxon>
        <taxon>Bacillati</taxon>
        <taxon>Actinomycetota</taxon>
        <taxon>Actinomycetes</taxon>
        <taxon>Mycobacteriales</taxon>
        <taxon>Corynebacteriaceae</taxon>
        <taxon>Corynebacterium</taxon>
    </lineage>
</organism>
<evidence type="ECO:0000256" key="5">
    <source>
        <dbReference type="ARBA" id="ARBA00022842"/>
    </source>
</evidence>
<dbReference type="RefSeq" id="WP_227871237.1">
    <property type="nucleotide sequence ID" value="NZ_CP024988.1"/>
</dbReference>
<keyword evidence="8" id="KW-1185">Reference proteome</keyword>
<evidence type="ECO:0000259" key="6">
    <source>
        <dbReference type="Pfam" id="PF01850"/>
    </source>
</evidence>
<keyword evidence="2" id="KW-0540">Nuclease</keyword>
<keyword evidence="1" id="KW-1277">Toxin-antitoxin system</keyword>
<dbReference type="InterPro" id="IPR002716">
    <property type="entry name" value="PIN_dom"/>
</dbReference>
<dbReference type="Pfam" id="PF01850">
    <property type="entry name" value="PIN"/>
    <property type="match status" value="1"/>
</dbReference>
<feature type="domain" description="PIN" evidence="6">
    <location>
        <begin position="1"/>
        <end position="88"/>
    </location>
</feature>
<dbReference type="KEGG" id="cpre:Csp1_01570"/>
<protein>
    <submittedName>
        <fullName evidence="7">tRNA(fMet)-specific endonuclease VapC</fullName>
        <ecNumber evidence="7">3.1.-.-</ecNumber>
    </submittedName>
</protein>
<keyword evidence="7" id="KW-0255">Endonuclease</keyword>
<keyword evidence="5" id="KW-0460">Magnesium</keyword>
<dbReference type="Gene3D" id="3.40.50.1010">
    <property type="entry name" value="5'-nuclease"/>
    <property type="match status" value="1"/>
</dbReference>
<evidence type="ECO:0000313" key="8">
    <source>
        <dbReference type="Proteomes" id="UP000247696"/>
    </source>
</evidence>
<dbReference type="SUPFAM" id="SSF88723">
    <property type="entry name" value="PIN domain-like"/>
    <property type="match status" value="1"/>
</dbReference>
<evidence type="ECO:0000256" key="3">
    <source>
        <dbReference type="ARBA" id="ARBA00022723"/>
    </source>
</evidence>
<dbReference type="Proteomes" id="UP000247696">
    <property type="component" value="Chromosome"/>
</dbReference>
<evidence type="ECO:0000256" key="2">
    <source>
        <dbReference type="ARBA" id="ARBA00022722"/>
    </source>
</evidence>
<gene>
    <name evidence="7" type="primary">vapC</name>
    <name evidence="7" type="ORF">Csp1_01570</name>
</gene>
<dbReference type="EMBL" id="CP024988">
    <property type="protein sequence ID" value="AWT24985.1"/>
    <property type="molecule type" value="Genomic_DNA"/>
</dbReference>
<evidence type="ECO:0000256" key="1">
    <source>
        <dbReference type="ARBA" id="ARBA00022649"/>
    </source>
</evidence>
<sequence>MSSLTWAELGHGVAAAKSPLVRAERERRLQAFRQLLGPGIPLDDAAAAAYETVCGLVLERGRIVRGRTVDLMIAATAVEHDAGVVTRSTDDFLGLEGFVTVLSP</sequence>
<dbReference type="InterPro" id="IPR029060">
    <property type="entry name" value="PIN-like_dom_sf"/>
</dbReference>